<dbReference type="SUPFAM" id="SSF48452">
    <property type="entry name" value="TPR-like"/>
    <property type="match status" value="2"/>
</dbReference>
<dbReference type="Gene3D" id="1.10.10.10">
    <property type="entry name" value="Winged helix-like DNA-binding domain superfamily/Winged helix DNA-binding domain"/>
    <property type="match status" value="1"/>
</dbReference>
<dbReference type="PROSITE" id="PS50005">
    <property type="entry name" value="TPR"/>
    <property type="match status" value="2"/>
</dbReference>
<dbReference type="EMBL" id="SWBP01000003">
    <property type="protein sequence ID" value="TKB97676.1"/>
    <property type="molecule type" value="Genomic_DNA"/>
</dbReference>
<dbReference type="GO" id="GO:0006355">
    <property type="term" value="P:regulation of DNA-templated transcription"/>
    <property type="evidence" value="ECO:0007669"/>
    <property type="project" value="InterPro"/>
</dbReference>
<evidence type="ECO:0000313" key="5">
    <source>
        <dbReference type="EMBL" id="TKB97676.1"/>
    </source>
</evidence>
<reference evidence="5 6" key="1">
    <citation type="submission" date="2019-04" db="EMBL/GenBank/DDBJ databases">
        <title>Pedobacter sp. AR-3-17 sp. nov., isolated from Arctic soil.</title>
        <authorList>
            <person name="Dahal R.H."/>
            <person name="Kim D.-U."/>
        </authorList>
    </citation>
    <scope>NUCLEOTIDE SEQUENCE [LARGE SCALE GENOMIC DNA]</scope>
    <source>
        <strain evidence="5 6">AR-3-17</strain>
    </source>
</reference>
<dbReference type="RefSeq" id="WP_136826251.1">
    <property type="nucleotide sequence ID" value="NZ_SWBP01000003.1"/>
</dbReference>
<protein>
    <submittedName>
        <fullName evidence="5">Tetratricopeptide repeat protein</fullName>
    </submittedName>
</protein>
<gene>
    <name evidence="5" type="ORF">FA046_09930</name>
</gene>
<dbReference type="Proteomes" id="UP000308181">
    <property type="component" value="Unassembled WGS sequence"/>
</dbReference>
<dbReference type="AlphaFoldDB" id="A0A4U1BXD6"/>
<keyword evidence="2 3" id="KW-0802">TPR repeat</keyword>
<feature type="repeat" description="TPR" evidence="3">
    <location>
        <begin position="184"/>
        <end position="217"/>
    </location>
</feature>
<dbReference type="OrthoDB" id="1523128at2"/>
<accession>A0A4U1BXD6</accession>
<dbReference type="InterPro" id="IPR019734">
    <property type="entry name" value="TPR_rpt"/>
</dbReference>
<proteinExistence type="predicted"/>
<dbReference type="InterPro" id="IPR016032">
    <property type="entry name" value="Sig_transdc_resp-reg_C-effctor"/>
</dbReference>
<dbReference type="Gene3D" id="1.25.40.10">
    <property type="entry name" value="Tetratricopeptide repeat domain"/>
    <property type="match status" value="2"/>
</dbReference>
<keyword evidence="4" id="KW-1133">Transmembrane helix</keyword>
<comment type="caution">
    <text evidence="5">The sequence shown here is derived from an EMBL/GenBank/DDBJ whole genome shotgun (WGS) entry which is preliminary data.</text>
</comment>
<evidence type="ECO:0000313" key="6">
    <source>
        <dbReference type="Proteomes" id="UP000308181"/>
    </source>
</evidence>
<dbReference type="PANTHER" id="PTHR45641:SF19">
    <property type="entry name" value="NEPHROCYSTIN-3"/>
    <property type="match status" value="1"/>
</dbReference>
<dbReference type="InterPro" id="IPR036388">
    <property type="entry name" value="WH-like_DNA-bd_sf"/>
</dbReference>
<dbReference type="InterPro" id="IPR011990">
    <property type="entry name" value="TPR-like_helical_dom_sf"/>
</dbReference>
<keyword evidence="6" id="KW-1185">Reference proteome</keyword>
<feature type="repeat" description="TPR" evidence="3">
    <location>
        <begin position="65"/>
        <end position="98"/>
    </location>
</feature>
<evidence type="ECO:0000256" key="1">
    <source>
        <dbReference type="ARBA" id="ARBA00022737"/>
    </source>
</evidence>
<evidence type="ECO:0000256" key="4">
    <source>
        <dbReference type="SAM" id="Phobius"/>
    </source>
</evidence>
<keyword evidence="4" id="KW-0472">Membrane</keyword>
<feature type="transmembrane region" description="Helical" evidence="4">
    <location>
        <begin position="334"/>
        <end position="354"/>
    </location>
</feature>
<dbReference type="SMART" id="SM00028">
    <property type="entry name" value="TPR"/>
    <property type="match status" value="5"/>
</dbReference>
<organism evidence="5 6">
    <name type="scientific">Pedobacter cryophilus</name>
    <dbReference type="NCBI Taxonomy" id="2571271"/>
    <lineage>
        <taxon>Bacteria</taxon>
        <taxon>Pseudomonadati</taxon>
        <taxon>Bacteroidota</taxon>
        <taxon>Sphingobacteriia</taxon>
        <taxon>Sphingobacteriales</taxon>
        <taxon>Sphingobacteriaceae</taxon>
        <taxon>Pedobacter</taxon>
    </lineage>
</organism>
<keyword evidence="1" id="KW-0677">Repeat</keyword>
<evidence type="ECO:0000256" key="2">
    <source>
        <dbReference type="ARBA" id="ARBA00022803"/>
    </source>
</evidence>
<name>A0A4U1BXD6_9SPHI</name>
<keyword evidence="4" id="KW-0812">Transmembrane</keyword>
<dbReference type="Pfam" id="PF13424">
    <property type="entry name" value="TPR_12"/>
    <property type="match status" value="2"/>
</dbReference>
<dbReference type="GO" id="GO:0003677">
    <property type="term" value="F:DNA binding"/>
    <property type="evidence" value="ECO:0007669"/>
    <property type="project" value="InterPro"/>
</dbReference>
<sequence>MKILAVSFTIILFNGFSLSLFGKTPQNLNFNQTEKLLQYEPYLAFNVLNKLLHQSLQNKDEKTTAQCYSQIGLIFYNQGAFTQALDCYNKAGKIFKNFNELFYAENLNKIGQTYYYNSKRATALSNYNKALQIFKKLNYKKGLAETYGLIGQIYEKEKKLDSALYFQNIAFNGYLKLNDLKGLAKINENLGSIYEDKSEFKIALNYYQKALAINQKEKNKIAQIEILNNLGDMYRKTNQLDTALKYSFKAKNWALNYKDFYELSSAYRDIAKTYNLMGRADSAYFYSLEEKKIYAQIFTESSNRQMALLETIFSFQEKNQEILKLENEKKINKIVIYGTLVVIMLIVFIGFNTINKQKISIANKSKLVESKRVLHETKKRALEVELSNKLIKEDSLKLELELKSKELTTHTLHIIQKNQLLEDLKSKLNLILKDDKRDQKKEIKMVLGLINQNNNQDNNWEDFRIIFEQVHEKFFTELKKRANNLTPSDFRLLALLKMNLNSADIATMLGISQDSLRTSRYRLRQKLQLAEGENLLQFIQQL</sequence>
<evidence type="ECO:0000256" key="3">
    <source>
        <dbReference type="PROSITE-ProRule" id="PRU00339"/>
    </source>
</evidence>
<dbReference type="PANTHER" id="PTHR45641">
    <property type="entry name" value="TETRATRICOPEPTIDE REPEAT PROTEIN (AFU_ORTHOLOGUE AFUA_6G03870)"/>
    <property type="match status" value="1"/>
</dbReference>
<dbReference type="SUPFAM" id="SSF46894">
    <property type="entry name" value="C-terminal effector domain of the bipartite response regulators"/>
    <property type="match status" value="1"/>
</dbReference>